<accession>A0ABY5DX80</accession>
<dbReference type="InterPro" id="IPR009057">
    <property type="entry name" value="Homeodomain-like_sf"/>
</dbReference>
<evidence type="ECO:0000256" key="2">
    <source>
        <dbReference type="ARBA" id="ARBA00023125"/>
    </source>
</evidence>
<feature type="domain" description="HTH tetR-type" evidence="5">
    <location>
        <begin position="3"/>
        <end position="63"/>
    </location>
</feature>
<dbReference type="PANTHER" id="PTHR30055">
    <property type="entry name" value="HTH-TYPE TRANSCRIPTIONAL REGULATOR RUTR"/>
    <property type="match status" value="1"/>
</dbReference>
<gene>
    <name evidence="6" type="ORF">NBH00_03550</name>
</gene>
<dbReference type="RefSeq" id="WP_254571978.1">
    <property type="nucleotide sequence ID" value="NZ_CP098502.1"/>
</dbReference>
<keyword evidence="2 4" id="KW-0238">DNA-binding</keyword>
<dbReference type="EMBL" id="CP098502">
    <property type="protein sequence ID" value="UTI65292.1"/>
    <property type="molecule type" value="Genomic_DNA"/>
</dbReference>
<protein>
    <submittedName>
        <fullName evidence="6">TetR/AcrR family transcriptional regulator</fullName>
    </submittedName>
</protein>
<proteinExistence type="predicted"/>
<organism evidence="6 7">
    <name type="scientific">Paraconexibacter antarcticus</name>
    <dbReference type="NCBI Taxonomy" id="2949664"/>
    <lineage>
        <taxon>Bacteria</taxon>
        <taxon>Bacillati</taxon>
        <taxon>Actinomycetota</taxon>
        <taxon>Thermoleophilia</taxon>
        <taxon>Solirubrobacterales</taxon>
        <taxon>Paraconexibacteraceae</taxon>
        <taxon>Paraconexibacter</taxon>
    </lineage>
</organism>
<feature type="DNA-binding region" description="H-T-H motif" evidence="4">
    <location>
        <begin position="26"/>
        <end position="45"/>
    </location>
</feature>
<evidence type="ECO:0000256" key="4">
    <source>
        <dbReference type="PROSITE-ProRule" id="PRU00335"/>
    </source>
</evidence>
<evidence type="ECO:0000256" key="3">
    <source>
        <dbReference type="ARBA" id="ARBA00023163"/>
    </source>
</evidence>
<dbReference type="InterPro" id="IPR001647">
    <property type="entry name" value="HTH_TetR"/>
</dbReference>
<dbReference type="Pfam" id="PF00440">
    <property type="entry name" value="TetR_N"/>
    <property type="match status" value="1"/>
</dbReference>
<reference evidence="6 7" key="1">
    <citation type="submission" date="2022-06" db="EMBL/GenBank/DDBJ databases">
        <title>Paraconexibacter antarcticus.</title>
        <authorList>
            <person name="Kim C.S."/>
        </authorList>
    </citation>
    <scope>NUCLEOTIDE SEQUENCE [LARGE SCALE GENOMIC DNA]</scope>
    <source>
        <strain evidence="6 7">02-257</strain>
    </source>
</reference>
<dbReference type="SUPFAM" id="SSF46689">
    <property type="entry name" value="Homeodomain-like"/>
    <property type="match status" value="1"/>
</dbReference>
<keyword evidence="1" id="KW-0805">Transcription regulation</keyword>
<dbReference type="PANTHER" id="PTHR30055:SF234">
    <property type="entry name" value="HTH-TYPE TRANSCRIPTIONAL REGULATOR BETI"/>
    <property type="match status" value="1"/>
</dbReference>
<evidence type="ECO:0000259" key="5">
    <source>
        <dbReference type="PROSITE" id="PS50977"/>
    </source>
</evidence>
<keyword evidence="3" id="KW-0804">Transcription</keyword>
<evidence type="ECO:0000313" key="7">
    <source>
        <dbReference type="Proteomes" id="UP001056035"/>
    </source>
</evidence>
<dbReference type="Gene3D" id="1.10.357.10">
    <property type="entry name" value="Tetracycline Repressor, domain 2"/>
    <property type="match status" value="1"/>
</dbReference>
<name>A0ABY5DX80_9ACTN</name>
<evidence type="ECO:0000313" key="6">
    <source>
        <dbReference type="EMBL" id="UTI65292.1"/>
    </source>
</evidence>
<dbReference type="PROSITE" id="PS50977">
    <property type="entry name" value="HTH_TETR_2"/>
    <property type="match status" value="1"/>
</dbReference>
<dbReference type="InterPro" id="IPR050109">
    <property type="entry name" value="HTH-type_TetR-like_transc_reg"/>
</dbReference>
<evidence type="ECO:0000256" key="1">
    <source>
        <dbReference type="ARBA" id="ARBA00023015"/>
    </source>
</evidence>
<keyword evidence="7" id="KW-1185">Reference proteome</keyword>
<sequence length="205" mass="21426">MARPRSSIDQKAVAAAFAPDGLHGVSARDVAERAGIAKPTLYAYGKSKDAVFLACVEAEIERLVDRLYAAGARTRELPLSARASALALAIIDHSRADPAAFRLLNITARHATSSVAQKVDDALDRIPALIAGVLRRDVPRAEDGGDPAMTLALALHGAAVAMALDPPWRRAERDRLAALVGAAIAHVVAPDGEPDDAGATDVGIY</sequence>
<dbReference type="Proteomes" id="UP001056035">
    <property type="component" value="Chromosome"/>
</dbReference>